<accession>A0ABQ7J7C3</accession>
<reference evidence="11 12" key="1">
    <citation type="journal article" date="2020" name="bioRxiv">
        <title>Metabolic contributions of an alphaproteobacterial endosymbiont in the apicomplexan Cardiosporidium cionae.</title>
        <authorList>
            <person name="Hunter E.S."/>
            <person name="Paight C.J."/>
            <person name="Lane C.E."/>
        </authorList>
    </citation>
    <scope>NUCLEOTIDE SEQUENCE [LARGE SCALE GENOMIC DNA]</scope>
    <source>
        <strain evidence="11">ESH_2018</strain>
    </source>
</reference>
<feature type="domain" description="EF-hand" evidence="10">
    <location>
        <begin position="486"/>
        <end position="521"/>
    </location>
</feature>
<comment type="caution">
    <text evidence="11">The sequence shown here is derived from an EMBL/GenBank/DDBJ whole genome shotgun (WGS) entry which is preliminary data.</text>
</comment>
<dbReference type="InterPro" id="IPR050205">
    <property type="entry name" value="CDPK_Ser/Thr_kinases"/>
</dbReference>
<feature type="domain" description="Protein kinase" evidence="9">
    <location>
        <begin position="117"/>
        <end position="372"/>
    </location>
</feature>
<gene>
    <name evidence="11" type="ORF">IE077_000625</name>
</gene>
<evidence type="ECO:0000259" key="10">
    <source>
        <dbReference type="PROSITE" id="PS50222"/>
    </source>
</evidence>
<evidence type="ECO:0000256" key="6">
    <source>
        <dbReference type="ARBA" id="ARBA00022840"/>
    </source>
</evidence>
<dbReference type="InterPro" id="IPR011992">
    <property type="entry name" value="EF-hand-dom_pair"/>
</dbReference>
<evidence type="ECO:0000256" key="5">
    <source>
        <dbReference type="ARBA" id="ARBA00022777"/>
    </source>
</evidence>
<evidence type="ECO:0000256" key="4">
    <source>
        <dbReference type="ARBA" id="ARBA00022741"/>
    </source>
</evidence>
<sequence length="555" mass="63271">MMLVDINIVALVSIFEMGCIAIRPIVPNTFSVEDLSSSTSKLKQTPPILSTNASFQLLSRSCSLLPLSTLQPFRTSFIEYSEFPNEGISLKLFERLETRHISHARIRQGVSLTDYYDMNTIPIGHGMSGPVFLATHKELCCTYAVKSLQRHNLDYSRELRLVNEVLVYLKLDHPNIAKLCEVYIEDTVIHLVMEFCKGNDLFKRLKIKGTFSEDETRRVTREMLSVISYCHEQHICHRDLKLENWVYSEVDDQSPIKLIDFGVSRIFQPGMVMNSIIGTVDYVSPEMIDGVYDEGCDLWSIGVIVYMLLFGVAPFKGNSPVEIILSIKRCQYTFPSIISSLSPLALSFVSRLLEKDPNERMTAEDAFHHPWMTTERSSGEVELDVTILKKMQHFAFSSAVQKASLGLMALCCICSPDFKQLEQEFRKMDKKNKGKIDIAHLATLLAEKLHLTPDESLVVCHKLDLSEDSAIHYWEFLASTLNITNGHETTLRTLFERFDMDNTGYITLENLRQVLGNSYAGFLVEEIFSLGDKKQNGIIEYEEFLWAFEEQTALQ</sequence>
<dbReference type="Proteomes" id="UP000823046">
    <property type="component" value="Unassembled WGS sequence"/>
</dbReference>
<dbReference type="SUPFAM" id="SSF47473">
    <property type="entry name" value="EF-hand"/>
    <property type="match status" value="1"/>
</dbReference>
<dbReference type="SMART" id="SM00054">
    <property type="entry name" value="EFh"/>
    <property type="match status" value="3"/>
</dbReference>
<name>A0ABQ7J7C3_9APIC</name>
<keyword evidence="2" id="KW-0723">Serine/threonine-protein kinase</keyword>
<evidence type="ECO:0000256" key="2">
    <source>
        <dbReference type="ARBA" id="ARBA00022527"/>
    </source>
</evidence>
<feature type="signal peptide" evidence="8">
    <location>
        <begin position="1"/>
        <end position="21"/>
    </location>
</feature>
<organism evidence="11 12">
    <name type="scientific">Cardiosporidium cionae</name>
    <dbReference type="NCBI Taxonomy" id="476202"/>
    <lineage>
        <taxon>Eukaryota</taxon>
        <taxon>Sar</taxon>
        <taxon>Alveolata</taxon>
        <taxon>Apicomplexa</taxon>
        <taxon>Aconoidasida</taxon>
        <taxon>Nephromycida</taxon>
        <taxon>Cardiosporidium</taxon>
    </lineage>
</organism>
<dbReference type="Gene3D" id="1.10.510.10">
    <property type="entry name" value="Transferase(Phosphotransferase) domain 1"/>
    <property type="match status" value="1"/>
</dbReference>
<feature type="chain" id="PRO_5046614756" evidence="8">
    <location>
        <begin position="22"/>
        <end position="555"/>
    </location>
</feature>
<evidence type="ECO:0000256" key="1">
    <source>
        <dbReference type="ARBA" id="ARBA00001946"/>
    </source>
</evidence>
<protein>
    <submittedName>
        <fullName evidence="11">Uncharacterized protein</fullName>
    </submittedName>
</protein>
<dbReference type="Pfam" id="PF00069">
    <property type="entry name" value="Pkinase"/>
    <property type="match status" value="1"/>
</dbReference>
<dbReference type="PROSITE" id="PS50222">
    <property type="entry name" value="EF_HAND_2"/>
    <property type="match status" value="3"/>
</dbReference>
<comment type="similarity">
    <text evidence="7">Belongs to the protein kinase superfamily. Ser/Thr protein kinase family. CDPK subfamily.</text>
</comment>
<dbReference type="Pfam" id="PF13499">
    <property type="entry name" value="EF-hand_7"/>
    <property type="match status" value="1"/>
</dbReference>
<keyword evidence="3" id="KW-0808">Transferase</keyword>
<keyword evidence="4" id="KW-0547">Nucleotide-binding</keyword>
<keyword evidence="8" id="KW-0732">Signal</keyword>
<comment type="cofactor">
    <cofactor evidence="1">
        <name>Mg(2+)</name>
        <dbReference type="ChEBI" id="CHEBI:18420"/>
    </cofactor>
</comment>
<evidence type="ECO:0000256" key="7">
    <source>
        <dbReference type="ARBA" id="ARBA00024334"/>
    </source>
</evidence>
<keyword evidence="12" id="KW-1185">Reference proteome</keyword>
<keyword evidence="6" id="KW-0067">ATP-binding</keyword>
<dbReference type="PROSITE" id="PS50011">
    <property type="entry name" value="PROTEIN_KINASE_DOM"/>
    <property type="match status" value="1"/>
</dbReference>
<dbReference type="InterPro" id="IPR011009">
    <property type="entry name" value="Kinase-like_dom_sf"/>
</dbReference>
<dbReference type="CDD" id="cd00051">
    <property type="entry name" value="EFh"/>
    <property type="match status" value="1"/>
</dbReference>
<evidence type="ECO:0000256" key="3">
    <source>
        <dbReference type="ARBA" id="ARBA00022679"/>
    </source>
</evidence>
<proteinExistence type="inferred from homology"/>
<dbReference type="SUPFAM" id="SSF56112">
    <property type="entry name" value="Protein kinase-like (PK-like)"/>
    <property type="match status" value="1"/>
</dbReference>
<evidence type="ECO:0000313" key="11">
    <source>
        <dbReference type="EMBL" id="KAF8819885.1"/>
    </source>
</evidence>
<feature type="domain" description="EF-hand" evidence="10">
    <location>
        <begin position="416"/>
        <end position="451"/>
    </location>
</feature>
<dbReference type="Gene3D" id="1.10.238.10">
    <property type="entry name" value="EF-hand"/>
    <property type="match status" value="2"/>
</dbReference>
<dbReference type="InterPro" id="IPR002048">
    <property type="entry name" value="EF_hand_dom"/>
</dbReference>
<keyword evidence="5" id="KW-0418">Kinase</keyword>
<dbReference type="CDD" id="cd05117">
    <property type="entry name" value="STKc_CAMK"/>
    <property type="match status" value="1"/>
</dbReference>
<dbReference type="EMBL" id="JADAQX010000565">
    <property type="protein sequence ID" value="KAF8819885.1"/>
    <property type="molecule type" value="Genomic_DNA"/>
</dbReference>
<dbReference type="Gene3D" id="3.30.200.20">
    <property type="entry name" value="Phosphorylase Kinase, domain 1"/>
    <property type="match status" value="1"/>
</dbReference>
<evidence type="ECO:0000256" key="8">
    <source>
        <dbReference type="SAM" id="SignalP"/>
    </source>
</evidence>
<dbReference type="SMART" id="SM00220">
    <property type="entry name" value="S_TKc"/>
    <property type="match status" value="1"/>
</dbReference>
<dbReference type="PANTHER" id="PTHR24349">
    <property type="entry name" value="SERINE/THREONINE-PROTEIN KINASE"/>
    <property type="match status" value="1"/>
</dbReference>
<evidence type="ECO:0000259" key="9">
    <source>
        <dbReference type="PROSITE" id="PS50011"/>
    </source>
</evidence>
<feature type="domain" description="EF-hand" evidence="10">
    <location>
        <begin position="524"/>
        <end position="554"/>
    </location>
</feature>
<evidence type="ECO:0000313" key="12">
    <source>
        <dbReference type="Proteomes" id="UP000823046"/>
    </source>
</evidence>
<dbReference type="InterPro" id="IPR000719">
    <property type="entry name" value="Prot_kinase_dom"/>
</dbReference>